<keyword evidence="4 5" id="KW-0472">Membrane</keyword>
<dbReference type="GO" id="GO:0005886">
    <property type="term" value="C:plasma membrane"/>
    <property type="evidence" value="ECO:0007669"/>
    <property type="project" value="InterPro"/>
</dbReference>
<dbReference type="PANTHER" id="PTHR30441:SF8">
    <property type="entry name" value="DUF748 DOMAIN-CONTAINING PROTEIN"/>
    <property type="match status" value="1"/>
</dbReference>
<evidence type="ECO:0000256" key="4">
    <source>
        <dbReference type="ARBA" id="ARBA00023136"/>
    </source>
</evidence>
<organism evidence="7 8">
    <name type="scientific">Christiangramia gaetbulicola</name>
    <dbReference type="NCBI Taxonomy" id="703340"/>
    <lineage>
        <taxon>Bacteria</taxon>
        <taxon>Pseudomonadati</taxon>
        <taxon>Bacteroidota</taxon>
        <taxon>Flavobacteriia</taxon>
        <taxon>Flavobacteriales</taxon>
        <taxon>Flavobacteriaceae</taxon>
        <taxon>Christiangramia</taxon>
    </lineage>
</organism>
<evidence type="ECO:0000313" key="7">
    <source>
        <dbReference type="EMBL" id="PTX43125.1"/>
    </source>
</evidence>
<evidence type="ECO:0000313" key="8">
    <source>
        <dbReference type="Proteomes" id="UP000244174"/>
    </source>
</evidence>
<protein>
    <submittedName>
        <fullName evidence="7">Uncharacterized protein DUF490</fullName>
    </submittedName>
</protein>
<accession>A0A2T6AH47</accession>
<dbReference type="GO" id="GO:0009306">
    <property type="term" value="P:protein secretion"/>
    <property type="evidence" value="ECO:0007669"/>
    <property type="project" value="InterPro"/>
</dbReference>
<comment type="caution">
    <text evidence="7">The sequence shown here is derived from an EMBL/GenBank/DDBJ whole genome shotgun (WGS) entry which is preliminary data.</text>
</comment>
<name>A0A2T6AH47_9FLAO</name>
<dbReference type="Proteomes" id="UP000244174">
    <property type="component" value="Unassembled WGS sequence"/>
</dbReference>
<dbReference type="PANTHER" id="PTHR30441">
    <property type="entry name" value="DUF748 DOMAIN-CONTAINING PROTEIN"/>
    <property type="match status" value="1"/>
</dbReference>
<evidence type="ECO:0000256" key="5">
    <source>
        <dbReference type="SAM" id="Phobius"/>
    </source>
</evidence>
<evidence type="ECO:0000256" key="3">
    <source>
        <dbReference type="ARBA" id="ARBA00022989"/>
    </source>
</evidence>
<dbReference type="GO" id="GO:0090313">
    <property type="term" value="P:regulation of protein targeting to membrane"/>
    <property type="evidence" value="ECO:0007669"/>
    <property type="project" value="TreeGrafter"/>
</dbReference>
<evidence type="ECO:0000259" key="6">
    <source>
        <dbReference type="Pfam" id="PF04357"/>
    </source>
</evidence>
<dbReference type="InterPro" id="IPR052894">
    <property type="entry name" value="AsmA-related"/>
</dbReference>
<evidence type="ECO:0000256" key="2">
    <source>
        <dbReference type="ARBA" id="ARBA00022692"/>
    </source>
</evidence>
<dbReference type="OrthoDB" id="9811276at2"/>
<gene>
    <name evidence="7" type="ORF">C8P64_1651</name>
</gene>
<keyword evidence="3 5" id="KW-1133">Transmembrane helix</keyword>
<dbReference type="InterPro" id="IPR007452">
    <property type="entry name" value="TamB_C"/>
</dbReference>
<comment type="subcellular location">
    <subcellularLocation>
        <location evidence="1">Membrane</location>
        <topology evidence="1">Single-pass membrane protein</topology>
    </subcellularLocation>
</comment>
<dbReference type="Pfam" id="PF04357">
    <property type="entry name" value="TamB"/>
    <property type="match status" value="1"/>
</dbReference>
<dbReference type="EMBL" id="QBKQ01000002">
    <property type="protein sequence ID" value="PTX43125.1"/>
    <property type="molecule type" value="Genomic_DNA"/>
</dbReference>
<keyword evidence="2 5" id="KW-0812">Transmembrane</keyword>
<sequence length="1666" mass="185614">MSDKKKKAFKVLKILGKVFLGILIFLLLVILFVRSPWGQNIIKDKVINSIEKKTGGDITLERLFIKFNGDIQVDELLIKTPEGDTVIYAGSLSANIPIMPLIKGNSFGLDGLDVDNVKARIIRKDSVSGFNYEFLTNAYASDTTQAATATDTTSAPMQINIGDIDLKNFDVVYKDDVSGIDAEVKFEKILLEFTKTDLQNMIFRADDVILRDAMVNYVQTKPFPESDTEAPPMPVFEIGNIKISNVQGVYDAKPDSLYTGFLITKVNLDKSRLDLKDNMIASEFIGISDSDIILKTKQSSIKQNDTTSTSAPFEWPQWKIDLASIDLENNSFRYLVNDARVKRGTFNANAVEIDSLIFKAENILYEEAMASANIQKVQFQEGSGLDLNKFNIKARLTDEQMEFSNLDISVNNNRLSGNLSIAYENFSDFINKPDNARLDLDLNNIYLRLSEIYRFQPDLKDNEYVQALASSPIRGNVSANGKLNNINLQNLNLNWSNTRILGNGNILNAQDPENLSFSLPNVKVNSQRSDLVKFIKEEDLGVKLPETVSLSGSFSGTASEINTNAVLITSEGSLDVDGEFQMGDQIVFDAEVQGDSIALGNLLQNEALGEIKINLKTSGKGSSINDLNASLDSEISSFTYNGYEFRDININGELKNGAGPVNIDYKDNNLNMNAETRIQLDSVSPRFDVHFVLEGADLEALGITRKEIKTGLTLDGWFEGNSTKYEMEASIIDGVAVYNNETYLLGRFDASAYVREDTTSVKIDNRMIDLDLQSNASPGDFANSINRHLKRYITENYQEDSITNPVNLKVNAKIRQAPILNEVFLVNLEDLDTIDVNIDFREKERELEATVSVPHVLYYGSEIDSLEVFMRSDTEDLNFDLAFNELNAGPLAIKKTVVNANVLNQKLNLEFSSFYEDSQIVHFNSELDFAGDTLRFHLDPKEFILNSNPWQVDNGNRISIAEKYLEFQDFRISRNNQEMRLSNDKPGVEKEHLSLDFNNFKLASLLNYLNPEEKLATGQLNGNIVYEEPFGETGILADMKINQFEILGVDLNTLSLSGESSGFSDYDFDLAIKGGEVDLDLNGTYTAADPSAKIDMQLDLNEIQMTALEGFSQGEIKIASGSFSGSFSLDGSVLEPVYEGSVNFNSAQFNIAMLNASFVLPDEKLSLDNDAVYFNNFNINDTNNNSVVVNGELGTKNLLNPTFDLDVQATDFRLLNSTEEDNELFYGNAVVDVDAQIKGDLNLPEVDMNVDIKESTDFTYVVPQTELQINERDGVVIFVNKENPDAILSQTEEESYVVSGYDIFSRITVNKGATFNIIINEETGDKFQVQGEGDLIFNMYPNGRTALTGIYEINDGFYEMSLYNLVKRRFEIADGSRVSWAGDPFDAQLDVRAIYRVETSASALMASSTTSSDLGENQQFRQEIPFLVYLNIEGDLMQPKITFNLDMPEDEQGVAGGQVFGRVQQLNNQEQELNKQVFSLLVLNRFFPESGSDGSQGGTLAVARDNLNSALSDQLNMLSSKILGESGVQLNFNVDSFTDYQGTSPEERTQLGISAQKAFLEDRLIVEVGSEVDIQGGGQEGQEASPVIGNVSISYLLDKSGIWRLKGFSKNQYENVVDGQLVVSGIALIFTREFNKFKNIFEKAVMENVKKEEDKSKKEENNTDEN</sequence>
<proteinExistence type="predicted"/>
<dbReference type="RefSeq" id="WP_108171578.1">
    <property type="nucleotide sequence ID" value="NZ_QBKQ01000002.1"/>
</dbReference>
<feature type="domain" description="Translocation and assembly module TamB C-terminal" evidence="6">
    <location>
        <begin position="1177"/>
        <end position="1634"/>
    </location>
</feature>
<keyword evidence="8" id="KW-1185">Reference proteome</keyword>
<reference evidence="7 8" key="1">
    <citation type="submission" date="2018-04" db="EMBL/GenBank/DDBJ databases">
        <title>Genomic Encyclopedia of Archaeal and Bacterial Type Strains, Phase II (KMG-II): from individual species to whole genera.</title>
        <authorList>
            <person name="Goeker M."/>
        </authorList>
    </citation>
    <scope>NUCLEOTIDE SEQUENCE [LARGE SCALE GENOMIC DNA]</scope>
    <source>
        <strain evidence="7 8">DSM 23082</strain>
    </source>
</reference>
<evidence type="ECO:0000256" key="1">
    <source>
        <dbReference type="ARBA" id="ARBA00004167"/>
    </source>
</evidence>
<feature type="transmembrane region" description="Helical" evidence="5">
    <location>
        <begin position="12"/>
        <end position="33"/>
    </location>
</feature>